<feature type="transmembrane region" description="Helical" evidence="1">
    <location>
        <begin position="49"/>
        <end position="66"/>
    </location>
</feature>
<dbReference type="AlphaFoldDB" id="A0A0B8PB50"/>
<evidence type="ECO:0000313" key="3">
    <source>
        <dbReference type="Proteomes" id="UP000031670"/>
    </source>
</evidence>
<accession>A0A0B8PB50</accession>
<organism evidence="2 3">
    <name type="scientific">Vibrio ishigakensis</name>
    <dbReference type="NCBI Taxonomy" id="1481914"/>
    <lineage>
        <taxon>Bacteria</taxon>
        <taxon>Pseudomonadati</taxon>
        <taxon>Pseudomonadota</taxon>
        <taxon>Gammaproteobacteria</taxon>
        <taxon>Vibrionales</taxon>
        <taxon>Vibrionaceae</taxon>
        <taxon>Vibrio</taxon>
    </lineage>
</organism>
<protein>
    <submittedName>
        <fullName evidence="2">Uncharacterized protein</fullName>
    </submittedName>
</protein>
<proteinExistence type="predicted"/>
<keyword evidence="1" id="KW-0812">Transmembrane</keyword>
<evidence type="ECO:0000256" key="1">
    <source>
        <dbReference type="SAM" id="Phobius"/>
    </source>
</evidence>
<reference evidence="2 3" key="1">
    <citation type="submission" date="2015-01" db="EMBL/GenBank/DDBJ databases">
        <title>Vibrio sp. C5 JCM 19232 whole genome shotgun sequence.</title>
        <authorList>
            <person name="Sawabe T."/>
            <person name="Meirelles P."/>
            <person name="Feng G."/>
            <person name="Sayaka M."/>
            <person name="Hattori M."/>
            <person name="Ohkuma M."/>
        </authorList>
    </citation>
    <scope>NUCLEOTIDE SEQUENCE [LARGE SCALE GENOMIC DNA]</scope>
    <source>
        <strain evidence="2 3">JCM19232</strain>
    </source>
</reference>
<dbReference type="EMBL" id="BBSA01000001">
    <property type="protein sequence ID" value="GAM60154.1"/>
    <property type="molecule type" value="Genomic_DNA"/>
</dbReference>
<keyword evidence="1" id="KW-0472">Membrane</keyword>
<feature type="transmembrane region" description="Helical" evidence="1">
    <location>
        <begin position="73"/>
        <end position="90"/>
    </location>
</feature>
<reference evidence="2 3" key="2">
    <citation type="submission" date="2015-01" db="EMBL/GenBank/DDBJ databases">
        <authorList>
            <consortium name="NBRP consortium"/>
            <person name="Sawabe T."/>
            <person name="Meirelles P."/>
            <person name="Feng G."/>
            <person name="Sayaka M."/>
            <person name="Hattori M."/>
            <person name="Ohkuma M."/>
        </authorList>
    </citation>
    <scope>NUCLEOTIDE SEQUENCE [LARGE SCALE GENOMIC DNA]</scope>
    <source>
        <strain evidence="2 3">JCM19232</strain>
    </source>
</reference>
<name>A0A0B8PB50_9VIBR</name>
<evidence type="ECO:0000313" key="2">
    <source>
        <dbReference type="EMBL" id="GAM60154.1"/>
    </source>
</evidence>
<feature type="transmembrane region" description="Helical" evidence="1">
    <location>
        <begin position="7"/>
        <end position="29"/>
    </location>
</feature>
<gene>
    <name evidence="2" type="ORF">JCM19232_487</name>
</gene>
<keyword evidence="1" id="KW-1133">Transmembrane helix</keyword>
<sequence>MKRRLRGVATLSSLSYFLVGLLIVTSLSFYQGYVAKLESASFVSNSGQWIASILFSWGLLLIFFTSARRTIRAAWALVVIILALGVGRFFSTQSNQTQYIEPIFSSGMSQRVIVDQGNSANLLEVTDLNQSYQQAVLEAGWYTILDISRLQQDTDLVESYFIIEETRQAILQHLLQTQQRVHELEQQLYDSEASAKVETEYINDLILQSQLQKEIWKSELAALKEVKSIITMLDADREAWTIQDGQLLFYSEADKQRFEAIVENLKAIAAEQSNLNS</sequence>
<comment type="caution">
    <text evidence="2">The sequence shown here is derived from an EMBL/GenBank/DDBJ whole genome shotgun (WGS) entry which is preliminary data.</text>
</comment>
<dbReference type="Proteomes" id="UP000031670">
    <property type="component" value="Unassembled WGS sequence"/>
</dbReference>